<feature type="repeat" description="ANK" evidence="2">
    <location>
        <begin position="933"/>
        <end position="967"/>
    </location>
</feature>
<keyword evidence="6" id="KW-1185">Reference proteome</keyword>
<evidence type="ECO:0000313" key="5">
    <source>
        <dbReference type="EMBL" id="KAK3293858.1"/>
    </source>
</evidence>
<dbReference type="Pfam" id="PF12796">
    <property type="entry name" value="Ank_2"/>
    <property type="match status" value="1"/>
</dbReference>
<feature type="compositionally biased region" description="Basic and acidic residues" evidence="3">
    <location>
        <begin position="100"/>
        <end position="111"/>
    </location>
</feature>
<accession>A0AAE0HC66</accession>
<dbReference type="Gene3D" id="3.40.50.300">
    <property type="entry name" value="P-loop containing nucleotide triphosphate hydrolases"/>
    <property type="match status" value="1"/>
</dbReference>
<protein>
    <recommendedName>
        <fullName evidence="4">Nephrocystin 3-like N-terminal domain-containing protein</fullName>
    </recommendedName>
</protein>
<dbReference type="Proteomes" id="UP001278766">
    <property type="component" value="Unassembled WGS sequence"/>
</dbReference>
<keyword evidence="2" id="KW-0040">ANK repeat</keyword>
<evidence type="ECO:0000259" key="4">
    <source>
        <dbReference type="Pfam" id="PF24883"/>
    </source>
</evidence>
<dbReference type="PANTHER" id="PTHR10039:SF5">
    <property type="entry name" value="NACHT DOMAIN-CONTAINING PROTEIN"/>
    <property type="match status" value="1"/>
</dbReference>
<dbReference type="Gene3D" id="3.40.50.1820">
    <property type="entry name" value="alpha/beta hydrolase"/>
    <property type="match status" value="1"/>
</dbReference>
<evidence type="ECO:0000256" key="1">
    <source>
        <dbReference type="ARBA" id="ARBA00022737"/>
    </source>
</evidence>
<dbReference type="SUPFAM" id="SSF48403">
    <property type="entry name" value="Ankyrin repeat"/>
    <property type="match status" value="1"/>
</dbReference>
<dbReference type="PROSITE" id="PS50088">
    <property type="entry name" value="ANK_REPEAT"/>
    <property type="match status" value="1"/>
</dbReference>
<name>A0AAE0HC66_9PEZI</name>
<dbReference type="InterPro" id="IPR056884">
    <property type="entry name" value="NPHP3-like_N"/>
</dbReference>
<feature type="region of interest" description="Disordered" evidence="3">
    <location>
        <begin position="95"/>
        <end position="117"/>
    </location>
</feature>
<dbReference type="InterPro" id="IPR002110">
    <property type="entry name" value="Ankyrin_rpt"/>
</dbReference>
<keyword evidence="1" id="KW-0677">Repeat</keyword>
<comment type="caution">
    <text evidence="5">The sequence shown here is derived from an EMBL/GenBank/DDBJ whole genome shotgun (WGS) entry which is preliminary data.</text>
</comment>
<dbReference type="RefSeq" id="XP_062657372.1">
    <property type="nucleotide sequence ID" value="XM_062805282.1"/>
</dbReference>
<feature type="domain" description="Nephrocystin 3-like N-terminal" evidence="4">
    <location>
        <begin position="374"/>
        <end position="552"/>
    </location>
</feature>
<dbReference type="InterPro" id="IPR029058">
    <property type="entry name" value="AB_hydrolase_fold"/>
</dbReference>
<evidence type="ECO:0000256" key="2">
    <source>
        <dbReference type="PROSITE-ProRule" id="PRU00023"/>
    </source>
</evidence>
<dbReference type="GeneID" id="87842230"/>
<dbReference type="SMART" id="SM00248">
    <property type="entry name" value="ANK"/>
    <property type="match status" value="4"/>
</dbReference>
<dbReference type="EMBL" id="JAUEPN010000005">
    <property type="protein sequence ID" value="KAK3293858.1"/>
    <property type="molecule type" value="Genomic_DNA"/>
</dbReference>
<dbReference type="SUPFAM" id="SSF52540">
    <property type="entry name" value="P-loop containing nucleoside triphosphate hydrolases"/>
    <property type="match status" value="1"/>
</dbReference>
<dbReference type="PROSITE" id="PS50297">
    <property type="entry name" value="ANK_REP_REGION"/>
    <property type="match status" value="1"/>
</dbReference>
<dbReference type="Pfam" id="PF24883">
    <property type="entry name" value="NPHP3_N"/>
    <property type="match status" value="1"/>
</dbReference>
<dbReference type="SUPFAM" id="SSF53474">
    <property type="entry name" value="alpha/beta-Hydrolases"/>
    <property type="match status" value="1"/>
</dbReference>
<evidence type="ECO:0000256" key="3">
    <source>
        <dbReference type="SAM" id="MobiDB-lite"/>
    </source>
</evidence>
<dbReference type="AlphaFoldDB" id="A0AAE0HC66"/>
<dbReference type="Gene3D" id="1.25.40.20">
    <property type="entry name" value="Ankyrin repeat-containing domain"/>
    <property type="match status" value="1"/>
</dbReference>
<dbReference type="InterPro" id="IPR036770">
    <property type="entry name" value="Ankyrin_rpt-contain_sf"/>
</dbReference>
<organism evidence="5 6">
    <name type="scientific">Chaetomium fimeti</name>
    <dbReference type="NCBI Taxonomy" id="1854472"/>
    <lineage>
        <taxon>Eukaryota</taxon>
        <taxon>Fungi</taxon>
        <taxon>Dikarya</taxon>
        <taxon>Ascomycota</taxon>
        <taxon>Pezizomycotina</taxon>
        <taxon>Sordariomycetes</taxon>
        <taxon>Sordariomycetidae</taxon>
        <taxon>Sordariales</taxon>
        <taxon>Chaetomiaceae</taxon>
        <taxon>Chaetomium</taxon>
    </lineage>
</organism>
<proteinExistence type="predicted"/>
<gene>
    <name evidence="5" type="ORF">B0H64DRAFT_417972</name>
</gene>
<sequence>MDSIHTRETAEGLVVLRNPERAETDIVFIHGLGGHPYKTWACPRRKNTPIGVPRNTNQASSDIRSEFPDSRRYFARLFAKIGCGDGDADGSVAVDTCSEPPRRLASEDGPRDATSGNEDVYWPRDLLGDEGHCRNARILTYGYDSKVTKGFSSTNQNDLFAHAKDLLYALQREKPARRPVIFVAHSLGGLLVKEALRRSESSEEAEFKDIVKSTKGVIFLGTPHRGSPGMADLGQTVRTIASTILRVDSNAALLRALGTDSPELELGRESFTTLWRKYNFRVKTFQEAWGISGVNAGPLNKKVVLDTSSTLDDPREHAETISANHMNMCKFETRRDAGYRKIAFEIGSMIASGRIVMMGKMNNRFGNIQRALDETCGWLYSTNQYNDWINNANVTKDHGLLWIKGKPGSGKSTLMKDAVRRARRLYDGTQTTIAAFFFNARGTGQLEKTPFGLYRSLLYQVLCQDSLALDHLCPIFMQKAMFCPTVTWHQEELQDLLLHVFTTCESRPAILFIDAMDECNDDEVRDLVRFFKSISNKACHTGASLKICFSSRHYPHISINGCPEVVVEKHNRADILRYIVAEAEDNHSIADLKDEIFERSSGVFLWVVLAIAMLGQYGRGKSLKLLQQKLREIPPELSTLFRSLFTNQDATETERAVRLMQLVLFSMQPLTQNQIHQALAFGGTCYHSLAAWKESVEYLETRVKMHEMILDLSRGLLEQAPSSASRDPTYQFIHETVREFFLHGNGFSLLHFSSRSIVGSGHSMMTTCFVNYLEIRELRSATPTKSKLIGHDPDLALLAYISAHIFDHIEGAEEQGISQEGVLRRLSDDTCELLRRLEASPLVTRYKPGSTILVAAVDFGVVKTADRILRMGFSVNEPTVTPLGYALHTALSADVSLKNQFGQTPLHIAATRSADLVLAVLDKKPNVNAQDIDRETPLHRAVHSGYYYRQIVEILLSHGARVDIPDRRGETPLDVASRSGVLFRDSVAKLIEEHVRKSGCGN</sequence>
<dbReference type="InterPro" id="IPR027417">
    <property type="entry name" value="P-loop_NTPase"/>
</dbReference>
<reference evidence="5" key="2">
    <citation type="submission" date="2023-06" db="EMBL/GenBank/DDBJ databases">
        <authorList>
            <consortium name="Lawrence Berkeley National Laboratory"/>
            <person name="Haridas S."/>
            <person name="Hensen N."/>
            <person name="Bonometti L."/>
            <person name="Westerberg I."/>
            <person name="Brannstrom I.O."/>
            <person name="Guillou S."/>
            <person name="Cros-Aarteil S."/>
            <person name="Calhoun S."/>
            <person name="Kuo A."/>
            <person name="Mondo S."/>
            <person name="Pangilinan J."/>
            <person name="Riley R."/>
            <person name="Labutti K."/>
            <person name="Andreopoulos B."/>
            <person name="Lipzen A."/>
            <person name="Chen C."/>
            <person name="Yanf M."/>
            <person name="Daum C."/>
            <person name="Ng V."/>
            <person name="Clum A."/>
            <person name="Steindorff A."/>
            <person name="Ohm R."/>
            <person name="Martin F."/>
            <person name="Silar P."/>
            <person name="Natvig D."/>
            <person name="Lalanne C."/>
            <person name="Gautier V."/>
            <person name="Ament-Velasquez S.L."/>
            <person name="Kruys A."/>
            <person name="Hutchinson M.I."/>
            <person name="Powell A.J."/>
            <person name="Barry K."/>
            <person name="Miller A.N."/>
            <person name="Grigoriev I.V."/>
            <person name="Debuchy R."/>
            <person name="Gladieux P."/>
            <person name="Thoren M.H."/>
            <person name="Johannesson H."/>
        </authorList>
    </citation>
    <scope>NUCLEOTIDE SEQUENCE</scope>
    <source>
        <strain evidence="5">CBS 168.71</strain>
    </source>
</reference>
<evidence type="ECO:0000313" key="6">
    <source>
        <dbReference type="Proteomes" id="UP001278766"/>
    </source>
</evidence>
<dbReference type="PANTHER" id="PTHR10039">
    <property type="entry name" value="AMELOGENIN"/>
    <property type="match status" value="1"/>
</dbReference>
<reference evidence="5" key="1">
    <citation type="journal article" date="2023" name="Mol. Phylogenet. Evol.">
        <title>Genome-scale phylogeny and comparative genomics of the fungal order Sordariales.</title>
        <authorList>
            <person name="Hensen N."/>
            <person name="Bonometti L."/>
            <person name="Westerberg I."/>
            <person name="Brannstrom I.O."/>
            <person name="Guillou S."/>
            <person name="Cros-Aarteil S."/>
            <person name="Calhoun S."/>
            <person name="Haridas S."/>
            <person name="Kuo A."/>
            <person name="Mondo S."/>
            <person name="Pangilinan J."/>
            <person name="Riley R."/>
            <person name="LaButti K."/>
            <person name="Andreopoulos B."/>
            <person name="Lipzen A."/>
            <person name="Chen C."/>
            <person name="Yan M."/>
            <person name="Daum C."/>
            <person name="Ng V."/>
            <person name="Clum A."/>
            <person name="Steindorff A."/>
            <person name="Ohm R.A."/>
            <person name="Martin F."/>
            <person name="Silar P."/>
            <person name="Natvig D.O."/>
            <person name="Lalanne C."/>
            <person name="Gautier V."/>
            <person name="Ament-Velasquez S.L."/>
            <person name="Kruys A."/>
            <person name="Hutchinson M.I."/>
            <person name="Powell A.J."/>
            <person name="Barry K."/>
            <person name="Miller A.N."/>
            <person name="Grigoriev I.V."/>
            <person name="Debuchy R."/>
            <person name="Gladieux P."/>
            <person name="Hiltunen Thoren M."/>
            <person name="Johannesson H."/>
        </authorList>
    </citation>
    <scope>NUCLEOTIDE SEQUENCE</scope>
    <source>
        <strain evidence="5">CBS 168.71</strain>
    </source>
</reference>